<dbReference type="OrthoDB" id="3533395at2759"/>
<dbReference type="Gene3D" id="2.170.270.10">
    <property type="entry name" value="SET domain"/>
    <property type="match status" value="1"/>
</dbReference>
<sequence>SMPGPSGLQILRVNQTNKKASLATPGITVNKGLRKSRRLELVEQEPRASQRKRDYQTHHYSPDMLWCEDCMQAYDPCCPTHKLSTVSDKIVMSRAWASAPSQVQIFRVPEDLLEPEDSNVGVQAKRQIPKFTQFGPFVGELVDSLDNVTRKFFPLMV</sequence>
<dbReference type="Proteomes" id="UP000678393">
    <property type="component" value="Unassembled WGS sequence"/>
</dbReference>
<dbReference type="EMBL" id="CAJHNH020002635">
    <property type="protein sequence ID" value="CAG5127288.1"/>
    <property type="molecule type" value="Genomic_DNA"/>
</dbReference>
<accession>A0A8S3ZGL1</accession>
<dbReference type="AlphaFoldDB" id="A0A8S3ZGL1"/>
<name>A0A8S3ZGL1_9EUPU</name>
<protein>
    <submittedName>
        <fullName evidence="1">Uncharacterized protein</fullName>
    </submittedName>
</protein>
<dbReference type="InterPro" id="IPR046341">
    <property type="entry name" value="SET_dom_sf"/>
</dbReference>
<evidence type="ECO:0000313" key="1">
    <source>
        <dbReference type="EMBL" id="CAG5127288.1"/>
    </source>
</evidence>
<proteinExistence type="predicted"/>
<gene>
    <name evidence="1" type="ORF">CUNI_LOCUS12846</name>
</gene>
<organism evidence="1 2">
    <name type="scientific">Candidula unifasciata</name>
    <dbReference type="NCBI Taxonomy" id="100452"/>
    <lineage>
        <taxon>Eukaryota</taxon>
        <taxon>Metazoa</taxon>
        <taxon>Spiralia</taxon>
        <taxon>Lophotrochozoa</taxon>
        <taxon>Mollusca</taxon>
        <taxon>Gastropoda</taxon>
        <taxon>Heterobranchia</taxon>
        <taxon>Euthyneura</taxon>
        <taxon>Panpulmonata</taxon>
        <taxon>Eupulmonata</taxon>
        <taxon>Stylommatophora</taxon>
        <taxon>Helicina</taxon>
        <taxon>Helicoidea</taxon>
        <taxon>Geomitridae</taxon>
        <taxon>Candidula</taxon>
    </lineage>
</organism>
<keyword evidence="2" id="KW-1185">Reference proteome</keyword>
<comment type="caution">
    <text evidence="1">The sequence shown here is derived from an EMBL/GenBank/DDBJ whole genome shotgun (WGS) entry which is preliminary data.</text>
</comment>
<feature type="non-terminal residue" evidence="1">
    <location>
        <position position="1"/>
    </location>
</feature>
<reference evidence="1" key="1">
    <citation type="submission" date="2021-04" db="EMBL/GenBank/DDBJ databases">
        <authorList>
            <consortium name="Molecular Ecology Group"/>
        </authorList>
    </citation>
    <scope>NUCLEOTIDE SEQUENCE</scope>
</reference>
<evidence type="ECO:0000313" key="2">
    <source>
        <dbReference type="Proteomes" id="UP000678393"/>
    </source>
</evidence>
<feature type="non-terminal residue" evidence="1">
    <location>
        <position position="157"/>
    </location>
</feature>